<organism evidence="3 4">
    <name type="scientific">Chlorella vulgaris</name>
    <name type="common">Green alga</name>
    <dbReference type="NCBI Taxonomy" id="3077"/>
    <lineage>
        <taxon>Eukaryota</taxon>
        <taxon>Viridiplantae</taxon>
        <taxon>Chlorophyta</taxon>
        <taxon>core chlorophytes</taxon>
        <taxon>Trebouxiophyceae</taxon>
        <taxon>Chlorellales</taxon>
        <taxon>Chlorellaceae</taxon>
        <taxon>Chlorella clade</taxon>
        <taxon>Chlorella</taxon>
    </lineage>
</organism>
<keyword evidence="4" id="KW-1185">Reference proteome</keyword>
<evidence type="ECO:0000259" key="2">
    <source>
        <dbReference type="Pfam" id="PF13369"/>
    </source>
</evidence>
<evidence type="ECO:0000313" key="4">
    <source>
        <dbReference type="Proteomes" id="UP001055712"/>
    </source>
</evidence>
<dbReference type="OrthoDB" id="28868at2759"/>
<accession>A0A9D4TFL1</accession>
<evidence type="ECO:0000256" key="1">
    <source>
        <dbReference type="SAM" id="Coils"/>
    </source>
</evidence>
<dbReference type="AlphaFoldDB" id="A0A9D4TFL1"/>
<reference evidence="3" key="2">
    <citation type="submission" date="2020-11" db="EMBL/GenBank/DDBJ databases">
        <authorList>
            <person name="Cecchin M."/>
            <person name="Marcolungo L."/>
            <person name="Rossato M."/>
            <person name="Girolomoni L."/>
            <person name="Cosentino E."/>
            <person name="Cuine S."/>
            <person name="Li-Beisson Y."/>
            <person name="Delledonne M."/>
            <person name="Ballottari M."/>
        </authorList>
    </citation>
    <scope>NUCLEOTIDE SEQUENCE</scope>
    <source>
        <strain evidence="3">211/11P</strain>
        <tissue evidence="3">Whole cell</tissue>
    </source>
</reference>
<comment type="caution">
    <text evidence="3">The sequence shown here is derived from an EMBL/GenBank/DDBJ whole genome shotgun (WGS) entry which is preliminary data.</text>
</comment>
<dbReference type="Proteomes" id="UP001055712">
    <property type="component" value="Unassembled WGS sequence"/>
</dbReference>
<sequence>MPRADQRLYTALLRLTRRFRAAGLPVLGIAGTDAVCYSLDWPGAVRQQLQHPPLGIGLAEGFKLLARLEQQLETLMQAEEHTREALAEWAALTDSFNPRPQRLSSRPNNLLPPAARAAAAAEQGLALLTRQAQQLTDPLLLDLELAGPSEDAEDGPAALSLDELAAAVQQQYPDLFVSQQQQTAAVAADEGAGDRDLRLQQLAALQNELYSHQRFKYEPFEWVYEGLQPLLLPQQLQRRKLAPLTLAVVAAGVGRRLGLSLLPAPAEGGEGIAATVEEGVGGGPAAQGLVPLDKLRPDVAQRYAGRAQGGMAPAAGPWVLLLPAAAPGAPSDSSSSSGSSRRWQQWSHAIDACTGEVMDAAAAQQRYPDLHLTSDWQLRSPLVGWQHMVRTIIQAHQRRGESDLVAHWVYVLLALDPQAAEWGHMLHDSSHTAPAG</sequence>
<keyword evidence="1" id="KW-0175">Coiled coil</keyword>
<proteinExistence type="predicted"/>
<dbReference type="EMBL" id="SIDB01000013">
    <property type="protein sequence ID" value="KAI3424261.1"/>
    <property type="molecule type" value="Genomic_DNA"/>
</dbReference>
<feature type="coiled-coil region" evidence="1">
    <location>
        <begin position="58"/>
        <end position="88"/>
    </location>
</feature>
<dbReference type="InterPro" id="IPR032698">
    <property type="entry name" value="SirB1_N"/>
</dbReference>
<protein>
    <recommendedName>
        <fullName evidence="2">Protein SirB1 N-terminal domain-containing protein</fullName>
    </recommendedName>
</protein>
<evidence type="ECO:0000313" key="3">
    <source>
        <dbReference type="EMBL" id="KAI3424261.1"/>
    </source>
</evidence>
<feature type="domain" description="Protein SirB1 N-terminal" evidence="2">
    <location>
        <begin position="161"/>
        <end position="261"/>
    </location>
</feature>
<gene>
    <name evidence="3" type="ORF">D9Q98_009615</name>
</gene>
<reference evidence="3" key="1">
    <citation type="journal article" date="2019" name="Plant J.">
        <title>Chlorella vulgaris genome assembly and annotation reveals the molecular basis for metabolic acclimation to high light conditions.</title>
        <authorList>
            <person name="Cecchin M."/>
            <person name="Marcolungo L."/>
            <person name="Rossato M."/>
            <person name="Girolomoni L."/>
            <person name="Cosentino E."/>
            <person name="Cuine S."/>
            <person name="Li-Beisson Y."/>
            <person name="Delledonne M."/>
            <person name="Ballottari M."/>
        </authorList>
    </citation>
    <scope>NUCLEOTIDE SEQUENCE</scope>
    <source>
        <strain evidence="3">211/11P</strain>
    </source>
</reference>
<dbReference type="Pfam" id="PF13369">
    <property type="entry name" value="Transglut_core2"/>
    <property type="match status" value="1"/>
</dbReference>
<name>A0A9D4TFL1_CHLVU</name>